<organism evidence="2 3">
    <name type="scientific">Pseudonocardia charpentierae</name>
    <dbReference type="NCBI Taxonomy" id="3075545"/>
    <lineage>
        <taxon>Bacteria</taxon>
        <taxon>Bacillati</taxon>
        <taxon>Actinomycetota</taxon>
        <taxon>Actinomycetes</taxon>
        <taxon>Pseudonocardiales</taxon>
        <taxon>Pseudonocardiaceae</taxon>
        <taxon>Pseudonocardia</taxon>
    </lineage>
</organism>
<dbReference type="RefSeq" id="WP_311554459.1">
    <property type="nucleotide sequence ID" value="NZ_JAVREJ010000002.1"/>
</dbReference>
<proteinExistence type="predicted"/>
<keyword evidence="3" id="KW-1185">Reference proteome</keyword>
<name>A0ABU2N3N3_9PSEU</name>
<dbReference type="CDD" id="cd00165">
    <property type="entry name" value="S4"/>
    <property type="match status" value="1"/>
</dbReference>
<evidence type="ECO:0000313" key="2">
    <source>
        <dbReference type="EMBL" id="MDT0348531.1"/>
    </source>
</evidence>
<protein>
    <recommendedName>
        <fullName evidence="4">RNA-binding S4 domain-containing protein</fullName>
    </recommendedName>
</protein>
<gene>
    <name evidence="2" type="ORF">RM445_03225</name>
</gene>
<evidence type="ECO:0000313" key="3">
    <source>
        <dbReference type="Proteomes" id="UP001183202"/>
    </source>
</evidence>
<feature type="region of interest" description="Disordered" evidence="1">
    <location>
        <begin position="36"/>
        <end position="57"/>
    </location>
</feature>
<dbReference type="Proteomes" id="UP001183202">
    <property type="component" value="Unassembled WGS sequence"/>
</dbReference>
<reference evidence="3" key="1">
    <citation type="submission" date="2023-07" db="EMBL/GenBank/DDBJ databases">
        <title>30 novel species of actinomycetes from the DSMZ collection.</title>
        <authorList>
            <person name="Nouioui I."/>
        </authorList>
    </citation>
    <scope>NUCLEOTIDE SEQUENCE [LARGE SCALE GENOMIC DNA]</scope>
    <source>
        <strain evidence="3">DSM 45834</strain>
    </source>
</reference>
<comment type="caution">
    <text evidence="2">The sequence shown here is derived from an EMBL/GenBank/DDBJ whole genome shotgun (WGS) entry which is preliminary data.</text>
</comment>
<evidence type="ECO:0000256" key="1">
    <source>
        <dbReference type="SAM" id="MobiDB-lite"/>
    </source>
</evidence>
<accession>A0ABU2N3N3</accession>
<dbReference type="EMBL" id="JAVREJ010000002">
    <property type="protein sequence ID" value="MDT0348531.1"/>
    <property type="molecule type" value="Genomic_DNA"/>
</dbReference>
<evidence type="ECO:0008006" key="4">
    <source>
        <dbReference type="Google" id="ProtNLM"/>
    </source>
</evidence>
<dbReference type="SUPFAM" id="SSF55174">
    <property type="entry name" value="Alpha-L RNA-binding motif"/>
    <property type="match status" value="1"/>
</dbReference>
<sequence>MTEPSPTVLDRLVAAGIADDRARAHLAAGLVRVDGEVADGPDHPAPPPSRVVIDGAG</sequence>